<dbReference type="Gene3D" id="1.10.510.10">
    <property type="entry name" value="Transferase(Phosphotransferase) domain 1"/>
    <property type="match status" value="1"/>
</dbReference>
<evidence type="ECO:0008006" key="3">
    <source>
        <dbReference type="Google" id="ProtNLM"/>
    </source>
</evidence>
<protein>
    <recommendedName>
        <fullName evidence="3">Protein kinase domain-containing protein</fullName>
    </recommendedName>
</protein>
<evidence type="ECO:0000313" key="1">
    <source>
        <dbReference type="EMBL" id="TFK51424.1"/>
    </source>
</evidence>
<organism evidence="1 2">
    <name type="scientific">Heliocybe sulcata</name>
    <dbReference type="NCBI Taxonomy" id="5364"/>
    <lineage>
        <taxon>Eukaryota</taxon>
        <taxon>Fungi</taxon>
        <taxon>Dikarya</taxon>
        <taxon>Basidiomycota</taxon>
        <taxon>Agaricomycotina</taxon>
        <taxon>Agaricomycetes</taxon>
        <taxon>Gloeophyllales</taxon>
        <taxon>Gloeophyllaceae</taxon>
        <taxon>Heliocybe</taxon>
    </lineage>
</organism>
<keyword evidence="2" id="KW-1185">Reference proteome</keyword>
<dbReference type="InterPro" id="IPR011009">
    <property type="entry name" value="Kinase-like_dom_sf"/>
</dbReference>
<dbReference type="OrthoDB" id="2803068at2759"/>
<dbReference type="Proteomes" id="UP000305948">
    <property type="component" value="Unassembled WGS sequence"/>
</dbReference>
<proteinExistence type="predicted"/>
<reference evidence="1 2" key="1">
    <citation type="journal article" date="2019" name="Nat. Ecol. Evol.">
        <title>Megaphylogeny resolves global patterns of mushroom evolution.</title>
        <authorList>
            <person name="Varga T."/>
            <person name="Krizsan K."/>
            <person name="Foldi C."/>
            <person name="Dima B."/>
            <person name="Sanchez-Garcia M."/>
            <person name="Sanchez-Ramirez S."/>
            <person name="Szollosi G.J."/>
            <person name="Szarkandi J.G."/>
            <person name="Papp V."/>
            <person name="Albert L."/>
            <person name="Andreopoulos W."/>
            <person name="Angelini C."/>
            <person name="Antonin V."/>
            <person name="Barry K.W."/>
            <person name="Bougher N.L."/>
            <person name="Buchanan P."/>
            <person name="Buyck B."/>
            <person name="Bense V."/>
            <person name="Catcheside P."/>
            <person name="Chovatia M."/>
            <person name="Cooper J."/>
            <person name="Damon W."/>
            <person name="Desjardin D."/>
            <person name="Finy P."/>
            <person name="Geml J."/>
            <person name="Haridas S."/>
            <person name="Hughes K."/>
            <person name="Justo A."/>
            <person name="Karasinski D."/>
            <person name="Kautmanova I."/>
            <person name="Kiss B."/>
            <person name="Kocsube S."/>
            <person name="Kotiranta H."/>
            <person name="LaButti K.M."/>
            <person name="Lechner B.E."/>
            <person name="Liimatainen K."/>
            <person name="Lipzen A."/>
            <person name="Lukacs Z."/>
            <person name="Mihaltcheva S."/>
            <person name="Morgado L.N."/>
            <person name="Niskanen T."/>
            <person name="Noordeloos M.E."/>
            <person name="Ohm R.A."/>
            <person name="Ortiz-Santana B."/>
            <person name="Ovrebo C."/>
            <person name="Racz N."/>
            <person name="Riley R."/>
            <person name="Savchenko A."/>
            <person name="Shiryaev A."/>
            <person name="Soop K."/>
            <person name="Spirin V."/>
            <person name="Szebenyi C."/>
            <person name="Tomsovsky M."/>
            <person name="Tulloss R.E."/>
            <person name="Uehling J."/>
            <person name="Grigoriev I.V."/>
            <person name="Vagvolgyi C."/>
            <person name="Papp T."/>
            <person name="Martin F.M."/>
            <person name="Miettinen O."/>
            <person name="Hibbett D.S."/>
            <person name="Nagy L.G."/>
        </authorList>
    </citation>
    <scope>NUCLEOTIDE SEQUENCE [LARGE SCALE GENOMIC DNA]</scope>
    <source>
        <strain evidence="1 2">OMC1185</strain>
    </source>
</reference>
<dbReference type="AlphaFoldDB" id="A0A5C3N1C0"/>
<dbReference type="EMBL" id="ML213511">
    <property type="protein sequence ID" value="TFK51424.1"/>
    <property type="molecule type" value="Genomic_DNA"/>
</dbReference>
<evidence type="ECO:0000313" key="2">
    <source>
        <dbReference type="Proteomes" id="UP000305948"/>
    </source>
</evidence>
<sequence>MAEKTTICYPILLTPPSSAEDAVNQAPRFLLQQTFTYERSQDPRVSDLVEDALQQFHMAAQLFGIDHDSEMSIVIWEILEPKETVNPDKPQKQLEMHYEKFTEDFLAWNAMICAPARPFAIMKPENLVASLSVTARFRRRDELDPVQETGSFVLSRDAIAISAQQRRPPSSSATASEQINIQTPSRNDAVHNYRPADLVPPVITIYHRAFSTFLQIMEQELDFTPGELDFAQEFIREAVKFHPSEGVRWDSLTAVDGAVDPHTIGLRNLDYGAISRFISDGVAFSHQAPNGFKTAVCITELTNEIGEGKCDPITKAECTYVAIYSSDEARPVRDRFCCPAFLVGIAGPYIQVKGAIFTDVFISQALTDYVSLVPVLRLNGRGPLDDATYHVARLFRAMKTAIAELDQDYMRVVEEITPSLLSPMLTGTTTGHLRRLATTNADDARPAPIMIAPHFSEFPVGGRKCTLKYINRFVREYANKMVFLAEANIQDEPSKVVVKFTATYNVEAHKLLANATPPHAPKLYHCEFEPSVGMFVVVMAYVQDKGPDFRNPRHTESLREAVQLLHTNEFVFGDLRAPNILVPDNEAILIDFDWCGKVGEARYPSDINLDENCFWHPDVHRGRLIQKDHDAHLFKVESGQEL</sequence>
<accession>A0A5C3N1C0</accession>
<name>A0A5C3N1C0_9AGAM</name>
<dbReference type="SUPFAM" id="SSF56112">
    <property type="entry name" value="Protein kinase-like (PK-like)"/>
    <property type="match status" value="1"/>
</dbReference>
<gene>
    <name evidence="1" type="ORF">OE88DRAFT_1659438</name>
</gene>